<feature type="domain" description="TIL" evidence="1">
    <location>
        <begin position="20"/>
        <end position="78"/>
    </location>
</feature>
<proteinExistence type="predicted"/>
<evidence type="ECO:0000313" key="2">
    <source>
        <dbReference type="EMBL" id="MAA16465.1"/>
    </source>
</evidence>
<sequence length="81" mass="8996">MRGQETRSPWRSEPSHNAKKTEVFKTCQSGSCAETHCEQLLGNLPKLPGCTKDCVTGCFCRKGFYRHSNLKCVTAAACRKS</sequence>
<dbReference type="EMBL" id="GFPF01005319">
    <property type="protein sequence ID" value="MAA16465.1"/>
    <property type="molecule type" value="Transcribed_RNA"/>
</dbReference>
<dbReference type="AlphaFoldDB" id="A0A224YHL6"/>
<dbReference type="SUPFAM" id="SSF57567">
    <property type="entry name" value="Serine protease inhibitors"/>
    <property type="match status" value="1"/>
</dbReference>
<dbReference type="Gene3D" id="2.10.25.10">
    <property type="entry name" value="Laminin"/>
    <property type="match status" value="1"/>
</dbReference>
<accession>A0A224YHL6</accession>
<organism evidence="2">
    <name type="scientific">Rhipicephalus zambeziensis</name>
    <dbReference type="NCBI Taxonomy" id="60191"/>
    <lineage>
        <taxon>Eukaryota</taxon>
        <taxon>Metazoa</taxon>
        <taxon>Ecdysozoa</taxon>
        <taxon>Arthropoda</taxon>
        <taxon>Chelicerata</taxon>
        <taxon>Arachnida</taxon>
        <taxon>Acari</taxon>
        <taxon>Parasitiformes</taxon>
        <taxon>Ixodida</taxon>
        <taxon>Ixodoidea</taxon>
        <taxon>Ixodidae</taxon>
        <taxon>Rhipicephalinae</taxon>
        <taxon>Rhipicephalus</taxon>
        <taxon>Rhipicephalus</taxon>
    </lineage>
</organism>
<name>A0A224YHL6_9ACAR</name>
<dbReference type="InterPro" id="IPR002919">
    <property type="entry name" value="TIL_dom"/>
</dbReference>
<dbReference type="Pfam" id="PF01826">
    <property type="entry name" value="TIL"/>
    <property type="match status" value="1"/>
</dbReference>
<dbReference type="CDD" id="cd19941">
    <property type="entry name" value="TIL"/>
    <property type="match status" value="1"/>
</dbReference>
<protein>
    <submittedName>
        <fullName evidence="2">TIL domain containing protein</fullName>
    </submittedName>
</protein>
<dbReference type="InterPro" id="IPR036084">
    <property type="entry name" value="Ser_inhib-like_sf"/>
</dbReference>
<evidence type="ECO:0000259" key="1">
    <source>
        <dbReference type="Pfam" id="PF01826"/>
    </source>
</evidence>
<reference evidence="2" key="1">
    <citation type="journal article" date="2017" name="Parasit. Vectors">
        <title>Sialotranscriptomics of Rhipicephalus zambeziensis reveals intricate expression profiles of secretory proteins and suggests tight temporal transcriptional regulation during blood-feeding.</title>
        <authorList>
            <person name="de Castro M.H."/>
            <person name="de Klerk D."/>
            <person name="Pienaar R."/>
            <person name="Rees D.J.G."/>
            <person name="Mans B.J."/>
        </authorList>
    </citation>
    <scope>NUCLEOTIDE SEQUENCE</scope>
    <source>
        <tissue evidence="2">Salivary glands</tissue>
    </source>
</reference>